<dbReference type="Proteomes" id="UP000019804">
    <property type="component" value="Unassembled WGS sequence"/>
</dbReference>
<gene>
    <name evidence="2" type="ORF">EURHEDRAFT_78918</name>
</gene>
<evidence type="ECO:0000313" key="2">
    <source>
        <dbReference type="EMBL" id="EYE94578.1"/>
    </source>
</evidence>
<keyword evidence="1" id="KW-1133">Transmembrane helix</keyword>
<protein>
    <submittedName>
        <fullName evidence="2">Uncharacterized protein</fullName>
    </submittedName>
</protein>
<organism evidence="2 3">
    <name type="scientific">Aspergillus ruber (strain CBS 135680)</name>
    <dbReference type="NCBI Taxonomy" id="1388766"/>
    <lineage>
        <taxon>Eukaryota</taxon>
        <taxon>Fungi</taxon>
        <taxon>Dikarya</taxon>
        <taxon>Ascomycota</taxon>
        <taxon>Pezizomycotina</taxon>
        <taxon>Eurotiomycetes</taxon>
        <taxon>Eurotiomycetidae</taxon>
        <taxon>Eurotiales</taxon>
        <taxon>Aspergillaceae</taxon>
        <taxon>Aspergillus</taxon>
        <taxon>Aspergillus subgen. Aspergillus</taxon>
    </lineage>
</organism>
<accession>A0A017SC40</accession>
<dbReference type="AlphaFoldDB" id="A0A017SC40"/>
<dbReference type="RefSeq" id="XP_040638266.1">
    <property type="nucleotide sequence ID" value="XM_040787651.1"/>
</dbReference>
<dbReference type="HOGENOM" id="CLU_2440465_0_0_1"/>
<dbReference type="GeneID" id="63702775"/>
<sequence length="90" mass="9711">MSLSDARGAPYGELFQLPVARAIAAQLVQVFVVGCCCLFAFSRDCPCWYADIVPCRLGCARDICGQTSTLATSSFVSPKQLMIIPKTNSM</sequence>
<dbReference type="OrthoDB" id="5979581at2759"/>
<name>A0A017SC40_ASPRC</name>
<evidence type="ECO:0000256" key="1">
    <source>
        <dbReference type="SAM" id="Phobius"/>
    </source>
</evidence>
<keyword evidence="3" id="KW-1185">Reference proteome</keyword>
<keyword evidence="1" id="KW-0472">Membrane</keyword>
<dbReference type="PROSITE" id="PS51257">
    <property type="entry name" value="PROKAR_LIPOPROTEIN"/>
    <property type="match status" value="1"/>
</dbReference>
<reference evidence="3" key="1">
    <citation type="journal article" date="2014" name="Nat. Commun.">
        <title>Genomic adaptations of the halophilic Dead Sea filamentous fungus Eurotium rubrum.</title>
        <authorList>
            <person name="Kis-Papo T."/>
            <person name="Weig A.R."/>
            <person name="Riley R."/>
            <person name="Persoh D."/>
            <person name="Salamov A."/>
            <person name="Sun H."/>
            <person name="Lipzen A."/>
            <person name="Wasser S.P."/>
            <person name="Rambold G."/>
            <person name="Grigoriev I.V."/>
            <person name="Nevo E."/>
        </authorList>
    </citation>
    <scope>NUCLEOTIDE SEQUENCE [LARGE SCALE GENOMIC DNA]</scope>
    <source>
        <strain evidence="3">CBS 135680</strain>
    </source>
</reference>
<keyword evidence="1" id="KW-0812">Transmembrane</keyword>
<evidence type="ECO:0000313" key="3">
    <source>
        <dbReference type="Proteomes" id="UP000019804"/>
    </source>
</evidence>
<dbReference type="EMBL" id="KK088425">
    <property type="protein sequence ID" value="EYE94578.1"/>
    <property type="molecule type" value="Genomic_DNA"/>
</dbReference>
<proteinExistence type="predicted"/>
<feature type="transmembrane region" description="Helical" evidence="1">
    <location>
        <begin position="20"/>
        <end position="41"/>
    </location>
</feature>